<gene>
    <name evidence="2" type="ORF">CTEN210_05335</name>
</gene>
<organism evidence="2 3">
    <name type="scientific">Chaetoceros tenuissimus</name>
    <dbReference type="NCBI Taxonomy" id="426638"/>
    <lineage>
        <taxon>Eukaryota</taxon>
        <taxon>Sar</taxon>
        <taxon>Stramenopiles</taxon>
        <taxon>Ochrophyta</taxon>
        <taxon>Bacillariophyta</taxon>
        <taxon>Coscinodiscophyceae</taxon>
        <taxon>Chaetocerotophycidae</taxon>
        <taxon>Chaetocerotales</taxon>
        <taxon>Chaetocerotaceae</taxon>
        <taxon>Chaetoceros</taxon>
    </lineage>
</organism>
<feature type="region of interest" description="Disordered" evidence="1">
    <location>
        <begin position="223"/>
        <end position="256"/>
    </location>
</feature>
<dbReference type="Pfam" id="PF20207">
    <property type="entry name" value="DUF6568"/>
    <property type="match status" value="1"/>
</dbReference>
<sequence length="256" mass="28858">MDLGFGKNNQVIGEALAKQFDKTAKIQEQQIIEEINRYDALLDANDSELELLRERRLQQMKKAQEQKQKWRALGHGTYTSIGDGQHGSDTAKEFFDATKESDRMVVHFYRPSTRSCDVFHSHLEKLAQKHLETRFVKINVDQCAEDGASGSGASYLVDKLGIVVMPTIVIIKDRKAIHHIRGFSELGNTEDHSAEALEWVLGMHGGVKQPEGKEMPEELKDARKGVNGINMSTRYSGGRKGGVRENYNAYDSDDEY</sequence>
<evidence type="ECO:0000256" key="1">
    <source>
        <dbReference type="SAM" id="MobiDB-lite"/>
    </source>
</evidence>
<dbReference type="Proteomes" id="UP001054902">
    <property type="component" value="Unassembled WGS sequence"/>
</dbReference>
<accession>A0AAD3H3S9</accession>
<dbReference type="InterPro" id="IPR046698">
    <property type="entry name" value="PedC-like"/>
</dbReference>
<evidence type="ECO:0000313" key="3">
    <source>
        <dbReference type="Proteomes" id="UP001054902"/>
    </source>
</evidence>
<dbReference type="SUPFAM" id="SSF52833">
    <property type="entry name" value="Thioredoxin-like"/>
    <property type="match status" value="1"/>
</dbReference>
<comment type="caution">
    <text evidence="2">The sequence shown here is derived from an EMBL/GenBank/DDBJ whole genome shotgun (WGS) entry which is preliminary data.</text>
</comment>
<dbReference type="AlphaFoldDB" id="A0AAD3H3S9"/>
<evidence type="ECO:0008006" key="4">
    <source>
        <dbReference type="Google" id="ProtNLM"/>
    </source>
</evidence>
<dbReference type="CDD" id="cd02989">
    <property type="entry name" value="Phd_like_TxnDC9"/>
    <property type="match status" value="1"/>
</dbReference>
<evidence type="ECO:0000313" key="2">
    <source>
        <dbReference type="EMBL" id="GFH48859.1"/>
    </source>
</evidence>
<dbReference type="EMBL" id="BLLK01000029">
    <property type="protein sequence ID" value="GFH48859.1"/>
    <property type="molecule type" value="Genomic_DNA"/>
</dbReference>
<proteinExistence type="predicted"/>
<dbReference type="Gene3D" id="3.40.30.10">
    <property type="entry name" value="Glutaredoxin"/>
    <property type="match status" value="1"/>
</dbReference>
<keyword evidence="3" id="KW-1185">Reference proteome</keyword>
<dbReference type="InterPro" id="IPR036249">
    <property type="entry name" value="Thioredoxin-like_sf"/>
</dbReference>
<name>A0AAD3H3S9_9STRA</name>
<reference evidence="2 3" key="1">
    <citation type="journal article" date="2021" name="Sci. Rep.">
        <title>The genome of the diatom Chaetoceros tenuissimus carries an ancient integrated fragment of an extant virus.</title>
        <authorList>
            <person name="Hongo Y."/>
            <person name="Kimura K."/>
            <person name="Takaki Y."/>
            <person name="Yoshida Y."/>
            <person name="Baba S."/>
            <person name="Kobayashi G."/>
            <person name="Nagasaki K."/>
            <person name="Hano T."/>
            <person name="Tomaru Y."/>
        </authorList>
    </citation>
    <scope>NUCLEOTIDE SEQUENCE [LARGE SCALE GENOMIC DNA]</scope>
    <source>
        <strain evidence="2 3">NIES-3715</strain>
    </source>
</reference>
<dbReference type="PANTHER" id="PTHR21148">
    <property type="entry name" value="THIOREDOXIN DOMAIN-CONTAINING PROTEIN 9"/>
    <property type="match status" value="1"/>
</dbReference>
<protein>
    <recommendedName>
        <fullName evidence="4">Thioredoxin domain-containing protein</fullName>
    </recommendedName>
</protein>